<dbReference type="InterPro" id="IPR011032">
    <property type="entry name" value="GroES-like_sf"/>
</dbReference>
<dbReference type="Pfam" id="PF23114">
    <property type="entry name" value="NAD-bd_HRPKS_sdrA"/>
    <property type="match status" value="1"/>
</dbReference>
<dbReference type="Pfam" id="PF08242">
    <property type="entry name" value="Methyltransf_12"/>
    <property type="match status" value="1"/>
</dbReference>
<dbReference type="InterPro" id="IPR018201">
    <property type="entry name" value="Ketoacyl_synth_AS"/>
</dbReference>
<comment type="caution">
    <text evidence="8">Lacks conserved residue(s) required for the propagation of feature annotation.</text>
</comment>
<accession>A0AAD4I7K4</accession>
<dbReference type="GO" id="GO:0044550">
    <property type="term" value="P:secondary metabolite biosynthetic process"/>
    <property type="evidence" value="ECO:0007669"/>
    <property type="project" value="TreeGrafter"/>
</dbReference>
<dbReference type="Gene3D" id="3.40.47.10">
    <property type="match status" value="1"/>
</dbReference>
<evidence type="ECO:0000256" key="1">
    <source>
        <dbReference type="ARBA" id="ARBA00022450"/>
    </source>
</evidence>
<dbReference type="InterPro" id="IPR013217">
    <property type="entry name" value="Methyltransf_12"/>
</dbReference>
<dbReference type="PROSITE" id="PS52019">
    <property type="entry name" value="PKS_MFAS_DH"/>
    <property type="match status" value="1"/>
</dbReference>
<dbReference type="InterPro" id="IPR009081">
    <property type="entry name" value="PP-bd_ACP"/>
</dbReference>
<evidence type="ECO:0000256" key="8">
    <source>
        <dbReference type="PROSITE-ProRule" id="PRU01363"/>
    </source>
</evidence>
<dbReference type="Gene3D" id="3.30.70.3290">
    <property type="match status" value="1"/>
</dbReference>
<dbReference type="CDD" id="cd00833">
    <property type="entry name" value="PKS"/>
    <property type="match status" value="1"/>
</dbReference>
<evidence type="ECO:0000259" key="10">
    <source>
        <dbReference type="PROSITE" id="PS50075"/>
    </source>
</evidence>
<dbReference type="InterPro" id="IPR042104">
    <property type="entry name" value="PKS_dehydratase_sf"/>
</dbReference>
<dbReference type="InterPro" id="IPR057326">
    <property type="entry name" value="KR_dom"/>
</dbReference>
<dbReference type="InterPro" id="IPR049900">
    <property type="entry name" value="PKS_mFAS_DH"/>
</dbReference>
<evidence type="ECO:0000256" key="4">
    <source>
        <dbReference type="ARBA" id="ARBA00022857"/>
    </source>
</evidence>
<dbReference type="SMART" id="SM00825">
    <property type="entry name" value="PKS_KS"/>
    <property type="match status" value="1"/>
</dbReference>
<evidence type="ECO:0000256" key="5">
    <source>
        <dbReference type="ARBA" id="ARBA00023002"/>
    </source>
</evidence>
<dbReference type="SUPFAM" id="SSF55048">
    <property type="entry name" value="Probable ACP-binding domain of malonyl-CoA ACP transacylase"/>
    <property type="match status" value="1"/>
</dbReference>
<dbReference type="InterPro" id="IPR016039">
    <property type="entry name" value="Thiolase-like"/>
</dbReference>
<dbReference type="InterPro" id="IPR020806">
    <property type="entry name" value="PKS_PP-bd"/>
</dbReference>
<dbReference type="PANTHER" id="PTHR43775:SF29">
    <property type="entry name" value="ASPERFURANONE POLYKETIDE SYNTHASE AFOG-RELATED"/>
    <property type="match status" value="1"/>
</dbReference>
<dbReference type="InterPro" id="IPR036291">
    <property type="entry name" value="NAD(P)-bd_dom_sf"/>
</dbReference>
<proteinExistence type="predicted"/>
<dbReference type="PROSITE" id="PS50075">
    <property type="entry name" value="CARRIER"/>
    <property type="match status" value="1"/>
</dbReference>
<keyword evidence="14" id="KW-1185">Reference proteome</keyword>
<feature type="domain" description="Ketosynthase family 3 (KS3)" evidence="11">
    <location>
        <begin position="18"/>
        <end position="441"/>
    </location>
</feature>
<dbReference type="CDD" id="cd05195">
    <property type="entry name" value="enoyl_red"/>
    <property type="match status" value="1"/>
</dbReference>
<dbReference type="Pfam" id="PF16197">
    <property type="entry name" value="KAsynt_C_assoc"/>
    <property type="match status" value="1"/>
</dbReference>
<evidence type="ECO:0008006" key="15">
    <source>
        <dbReference type="Google" id="ProtNLM"/>
    </source>
</evidence>
<dbReference type="Pfam" id="PF14765">
    <property type="entry name" value="PS-DH"/>
    <property type="match status" value="1"/>
</dbReference>
<dbReference type="InterPro" id="IPR001227">
    <property type="entry name" value="Ac_transferase_dom_sf"/>
</dbReference>
<sequence>MDDKATDNEGNGDYDGSFDPIAIIGMSCRFSGMADTPDAFWQMLSKGMTSWSRDARNRFKLESFWHPKNDLAGSFNASGLHLLRQDPAAFDNDFFSISGLEAQAMDPQQRLMLEVAHETFENAGLTVKVLEKSQTGVYCASTYQDYDQILGRDPELSAKYRFTGTGASMLANRISYFFDLRGPSMTIDTACSSTLVAIHEACRALRMGDIDQALVGGANLILDPDKLMVQSSMQFLSQDGRCYSFDARASGYSRGEGVAGIMLKPLSAALRDGDPVRAIVRGTSVVSDGRTPGITMPSMDSQVEAITKAYEQAGLTLADTIYIEAHGTGTIIGDKAEALAFATTIGKDRTEKIIVGSVKSNLGHIENASGLASVIKTVLAIENGVIPPVPTFEKPSEQLPLDQMGITIPREATLWPVGALKRASINSTGYGGTTCHAIIEAPPRFHSFGASQKTRDAAETASEHRRAYLFVFSHHREGGITRWATKLKRHLTAPLQAKNICSPETLAFTLGCRRSHFACRAAIVAYNNHGLCGKIEDMLRGSIRETNFSGQHKVCFIFTGQGAQWPRMGQELLSSYPVFAQAMMTAEAEFQELGAEWKLISEISMGSEGSIVNEAHIAQPACTALQIALVDLLITWGIRPAFVCGHSSGEIAAAYAAGVLTRKDALRAAYFRGCAIVQLKKSHPNLDGGMLAVGLPETVARKIVDESPDQLAIACVNSPSSVTISGDKPRLQNLQSRLTGEGVFSRMLAVDVAYHSHHVAQVYREYLTSISGINPRTANNETILISSVTGRPMDGIEMGPEYWAQNLVLPVRFSDAITSIVSTLSDGNNSTTETDLKLLVEIGPHSALEGPIKQTVKACNRSQTTTYASALVRNQNAHESILELAGKLFSHGVRICLRGVNHQIEEPKEAVLTGLPPYQWFHDKVHWQESRRSKAYRFRHLPRHDLLGVPAADSIRDEPTWRNYLRPAEIPWLKDHCIGGQKVFPGAGYIAMVVEALREIKTLSRDGQWKGSVVSFRDIHFESPLLITNDDTIGVETLLHIRSQAQTASQSSSTWKEFRIFSISCEGESVQHCRGLVSMVPRHQNQSRASTHENNAPSGQWRERNPTKFYRDMRTLGNEYSGPFSIISAIQTREWESRCNFAIYDVQSMMPGEYQQKHCLHASTMEAALQCIFPALQAVDRLKNCTVLTSIEELQVSTDIPSAPGSEFCVQVKANICGPSKHSSTLQVFSPSSHPNDALIEANGLIFTTLQDASKMNTGDQEAPELCHELEWIIDITKTSWNAIKEHCQREAIAVEPLHLRQKCDPFCRKAIQEALLGLSVSHEQEVTGDRRYLLRWMRSVRTEPFAAVGASADLKNMKIGAVGEAVHQMGSHLRGILLGDVNPLELALEKDLLYRCYLDDDNLLRCHAQMIEYLQLAQLKNSELRILEVGGGTGSLTVPLLRKLSESHGAKVGSYVFTDVSTHFIRHTKHLLEQWHSIMEFQKFDIEKAPGDQGLELNSFDYIIASNVIHVTSSLEKTLCNLRTLLKPGGALVFIEITNPSLRWGIFGGSLPGWWLGVNDGRESSPLLCAERWDDALKAGGFSGLSQEMKDYESAEDHEMSVLIAINTPQPEHVPGFQKIAIINTEQTVELSSMLKCQFDIHNDRFCVLQSHLSGIDANQDVYIILPHLSKQSYLEKPSETEWDALQKIVKSTGTIVWVTFGAAAECSTPHHAIITGLSRSLQAEKQQCRILTIDIDPKSANSTETVSELGGLIHKILLSAFGTSFEFESEYVIRNGAVLVPRLMPNKTLNNHIQDTVSEYHPRLKEISHGSHPLKLRIRHPGLLDTIYWEHSQRDSAPLGEHEVQVEFEYIGVNFRDLMASMGQLGAEMNLLVEGSGTVLKVGKAAQYRFTKGDKVCAFGPDGLATISNLNMDHVFLSPSKLELSTSAAVLVAYSTALHCLRDVAHVKPGDSVLIHSAAGAVGQAAIVVARHLKAGKIFLTVSSQAKRDQLKEKFGIEDDDIFCSRDHTFKRGILLRTSNRGVDVVLNSLSGDALTETASILADFGRFVEIGKRDLINNGRLEMKNLLKCITFAVVDLVLLAKSKPRVFRELITDALQIVSSTISSTISPVNVKPVSELESTFRLMQAGKHVGKIVLKLDSASTVRVQPQVPPLPKLRHDSSYLVVGGTGGLGRVLTQVTNLQTGLFKDMTAQDWTESLSAKVEGTINLHESSFQDLDFLILLSSIDGIAGAPALSGYCASSTFLDAFAQNRAHHGHPVISIDVGMIAGEGIVAENEHVAMSHRRLGLREYTIDEFLAVLNFAMTNSRASKPKNAQIICGGRRQVPDSFHGEVPRRYQDPKFLHVYKRTPDRHHGTRDGKEDVFDIQTALRTVRTPKMAKELTCRALRAKIAQLLVLPEQDLQPSRSVASYGMDSLVSVELQNWMSKLLSAQIPSLELMSSRSIAQLAEDIAKRSSLVPTQIFQT</sequence>
<dbReference type="Gene3D" id="3.40.50.150">
    <property type="entry name" value="Vaccinia Virus protein VP39"/>
    <property type="match status" value="1"/>
</dbReference>
<comment type="caution">
    <text evidence="13">The sequence shown here is derived from an EMBL/GenBank/DDBJ whole genome shotgun (WGS) entry which is preliminary data.</text>
</comment>
<keyword evidence="5" id="KW-0560">Oxidoreductase</keyword>
<dbReference type="PANTHER" id="PTHR43775">
    <property type="entry name" value="FATTY ACID SYNTHASE"/>
    <property type="match status" value="1"/>
</dbReference>
<dbReference type="SMART" id="SM00827">
    <property type="entry name" value="PKS_AT"/>
    <property type="match status" value="1"/>
</dbReference>
<evidence type="ECO:0000256" key="9">
    <source>
        <dbReference type="SAM" id="MobiDB-lite"/>
    </source>
</evidence>
<keyword evidence="6" id="KW-0511">Multifunctional enzyme</keyword>
<dbReference type="SUPFAM" id="SSF47336">
    <property type="entry name" value="ACP-like"/>
    <property type="match status" value="1"/>
</dbReference>
<dbReference type="PROSITE" id="PS00606">
    <property type="entry name" value="KS3_1"/>
    <property type="match status" value="1"/>
</dbReference>
<dbReference type="InterPro" id="IPR014031">
    <property type="entry name" value="Ketoacyl_synth_C"/>
</dbReference>
<keyword evidence="2" id="KW-0597">Phosphoprotein</keyword>
<dbReference type="InterPro" id="IPR014030">
    <property type="entry name" value="Ketoacyl_synth_N"/>
</dbReference>
<dbReference type="SMART" id="SM00826">
    <property type="entry name" value="PKS_DH"/>
    <property type="match status" value="1"/>
</dbReference>
<protein>
    <recommendedName>
        <fullName evidence="15">Polyketide synthase</fullName>
    </recommendedName>
</protein>
<dbReference type="InterPro" id="IPR050091">
    <property type="entry name" value="PKS_NRPS_Biosynth_Enz"/>
</dbReference>
<evidence type="ECO:0000259" key="12">
    <source>
        <dbReference type="PROSITE" id="PS52019"/>
    </source>
</evidence>
<organism evidence="13 14">
    <name type="scientific">Alternaria panax</name>
    <dbReference type="NCBI Taxonomy" id="48097"/>
    <lineage>
        <taxon>Eukaryota</taxon>
        <taxon>Fungi</taxon>
        <taxon>Dikarya</taxon>
        <taxon>Ascomycota</taxon>
        <taxon>Pezizomycotina</taxon>
        <taxon>Dothideomycetes</taxon>
        <taxon>Pleosporomycetidae</taxon>
        <taxon>Pleosporales</taxon>
        <taxon>Pleosporineae</taxon>
        <taxon>Pleosporaceae</taxon>
        <taxon>Alternaria</taxon>
        <taxon>Alternaria sect. Panax</taxon>
    </lineage>
</organism>
<dbReference type="Gene3D" id="1.10.1200.10">
    <property type="entry name" value="ACP-like"/>
    <property type="match status" value="1"/>
</dbReference>
<dbReference type="InterPro" id="IPR049552">
    <property type="entry name" value="PKS_DH_N"/>
</dbReference>
<gene>
    <name evidence="13" type="ORF">G6011_07537</name>
</gene>
<dbReference type="Gene3D" id="3.40.50.720">
    <property type="entry name" value="NAD(P)-binding Rossmann-like Domain"/>
    <property type="match status" value="2"/>
</dbReference>
<dbReference type="InterPro" id="IPR016036">
    <property type="entry name" value="Malonyl_transacylase_ACP-bd"/>
</dbReference>
<feature type="region of interest" description="Disordered" evidence="9">
    <location>
        <begin position="1082"/>
        <end position="1103"/>
    </location>
</feature>
<dbReference type="Pfam" id="PF08240">
    <property type="entry name" value="ADH_N"/>
    <property type="match status" value="1"/>
</dbReference>
<evidence type="ECO:0000256" key="7">
    <source>
        <dbReference type="ARBA" id="ARBA00023315"/>
    </source>
</evidence>
<dbReference type="Pfam" id="PF00109">
    <property type="entry name" value="ketoacyl-synt"/>
    <property type="match status" value="1"/>
</dbReference>
<feature type="domain" description="PKS/mFAS DH" evidence="12">
    <location>
        <begin position="944"/>
        <end position="1256"/>
    </location>
</feature>
<dbReference type="InterPro" id="IPR013968">
    <property type="entry name" value="PKS_KR"/>
</dbReference>
<evidence type="ECO:0000313" key="14">
    <source>
        <dbReference type="Proteomes" id="UP001199106"/>
    </source>
</evidence>
<feature type="domain" description="Carrier" evidence="10">
    <location>
        <begin position="2380"/>
        <end position="2457"/>
    </location>
</feature>
<keyword evidence="7" id="KW-0012">Acyltransferase</keyword>
<dbReference type="Pfam" id="PF00698">
    <property type="entry name" value="Acyl_transf_1"/>
    <property type="match status" value="1"/>
</dbReference>
<dbReference type="InterPro" id="IPR016035">
    <property type="entry name" value="Acyl_Trfase/lysoPLipase"/>
</dbReference>
<dbReference type="Pfam" id="PF13602">
    <property type="entry name" value="ADH_zinc_N_2"/>
    <property type="match status" value="1"/>
</dbReference>
<dbReference type="SMART" id="SM00829">
    <property type="entry name" value="PKS_ER"/>
    <property type="match status" value="1"/>
</dbReference>
<dbReference type="InterPro" id="IPR013154">
    <property type="entry name" value="ADH-like_N"/>
</dbReference>
<dbReference type="CDD" id="cd02440">
    <property type="entry name" value="AdoMet_MTases"/>
    <property type="match status" value="1"/>
</dbReference>
<dbReference type="Pfam" id="PF21089">
    <property type="entry name" value="PKS_DH_N"/>
    <property type="match status" value="1"/>
</dbReference>
<feature type="region of interest" description="N-terminal hotdog fold" evidence="8">
    <location>
        <begin position="944"/>
        <end position="1084"/>
    </location>
</feature>
<dbReference type="Pfam" id="PF02801">
    <property type="entry name" value="Ketoacyl-synt_C"/>
    <property type="match status" value="1"/>
</dbReference>
<keyword evidence="4" id="KW-0521">NADP</keyword>
<keyword evidence="1" id="KW-0596">Phosphopantetheine</keyword>
<reference evidence="13" key="1">
    <citation type="submission" date="2021-07" db="EMBL/GenBank/DDBJ databases">
        <title>Genome Resource of American Ginseng Black Spot Pathogen Alternaria panax.</title>
        <authorList>
            <person name="Qiu C."/>
            <person name="Wang W."/>
            <person name="Liu Z."/>
        </authorList>
    </citation>
    <scope>NUCLEOTIDE SEQUENCE</scope>
    <source>
        <strain evidence="13">BNCC115425</strain>
    </source>
</reference>
<dbReference type="InterPro" id="IPR036736">
    <property type="entry name" value="ACP-like_sf"/>
</dbReference>
<dbReference type="GO" id="GO:0006633">
    <property type="term" value="P:fatty acid biosynthetic process"/>
    <property type="evidence" value="ECO:0007669"/>
    <property type="project" value="InterPro"/>
</dbReference>
<evidence type="ECO:0000259" key="11">
    <source>
        <dbReference type="PROSITE" id="PS52004"/>
    </source>
</evidence>
<dbReference type="SUPFAM" id="SSF50129">
    <property type="entry name" value="GroES-like"/>
    <property type="match status" value="1"/>
</dbReference>
<dbReference type="GO" id="GO:0004312">
    <property type="term" value="F:fatty acid synthase activity"/>
    <property type="evidence" value="ECO:0007669"/>
    <property type="project" value="TreeGrafter"/>
</dbReference>
<dbReference type="Proteomes" id="UP001199106">
    <property type="component" value="Unassembled WGS sequence"/>
</dbReference>
<dbReference type="InterPro" id="IPR029063">
    <property type="entry name" value="SAM-dependent_MTases_sf"/>
</dbReference>
<dbReference type="EMBL" id="JAANER010000006">
    <property type="protein sequence ID" value="KAG9188832.1"/>
    <property type="molecule type" value="Genomic_DNA"/>
</dbReference>
<dbReference type="Pfam" id="PF08659">
    <property type="entry name" value="KR"/>
    <property type="match status" value="1"/>
</dbReference>
<evidence type="ECO:0000256" key="6">
    <source>
        <dbReference type="ARBA" id="ARBA00023268"/>
    </source>
</evidence>
<dbReference type="InterPro" id="IPR049551">
    <property type="entry name" value="PKS_DH_C"/>
</dbReference>
<name>A0AAD4I7K4_9PLEO</name>
<dbReference type="InterPro" id="IPR032821">
    <property type="entry name" value="PKS_assoc"/>
</dbReference>
<dbReference type="SUPFAM" id="SSF53335">
    <property type="entry name" value="S-adenosyl-L-methionine-dependent methyltransferases"/>
    <property type="match status" value="1"/>
</dbReference>
<dbReference type="GO" id="GO:0031177">
    <property type="term" value="F:phosphopantetheine binding"/>
    <property type="evidence" value="ECO:0007669"/>
    <property type="project" value="InterPro"/>
</dbReference>
<evidence type="ECO:0000256" key="3">
    <source>
        <dbReference type="ARBA" id="ARBA00022679"/>
    </source>
</evidence>
<dbReference type="InterPro" id="IPR020843">
    <property type="entry name" value="ER"/>
</dbReference>
<feature type="compositionally biased region" description="Polar residues" evidence="9">
    <location>
        <begin position="1083"/>
        <end position="1098"/>
    </location>
</feature>
<dbReference type="Pfam" id="PF23297">
    <property type="entry name" value="ACP_SdgA_C"/>
    <property type="match status" value="1"/>
</dbReference>
<dbReference type="GO" id="GO:0004315">
    <property type="term" value="F:3-oxoacyl-[acyl-carrier-protein] synthase activity"/>
    <property type="evidence" value="ECO:0007669"/>
    <property type="project" value="InterPro"/>
</dbReference>
<dbReference type="SUPFAM" id="SSF53901">
    <property type="entry name" value="Thiolase-like"/>
    <property type="match status" value="1"/>
</dbReference>
<dbReference type="GO" id="GO:0016491">
    <property type="term" value="F:oxidoreductase activity"/>
    <property type="evidence" value="ECO:0007669"/>
    <property type="project" value="UniProtKB-KW"/>
</dbReference>
<dbReference type="Gene3D" id="3.40.366.10">
    <property type="entry name" value="Malonyl-Coenzyme A Acyl Carrier Protein, domain 2"/>
    <property type="match status" value="1"/>
</dbReference>
<dbReference type="Gene3D" id="3.10.129.110">
    <property type="entry name" value="Polyketide synthase dehydratase"/>
    <property type="match status" value="1"/>
</dbReference>
<dbReference type="InterPro" id="IPR056501">
    <property type="entry name" value="NAD-bd_HRPKS_sdrA"/>
</dbReference>
<feature type="region of interest" description="C-terminal hotdog fold" evidence="8">
    <location>
        <begin position="1100"/>
        <end position="1256"/>
    </location>
</feature>
<dbReference type="PROSITE" id="PS52004">
    <property type="entry name" value="KS3_2"/>
    <property type="match status" value="1"/>
</dbReference>
<keyword evidence="3" id="KW-0808">Transferase</keyword>
<dbReference type="InterPro" id="IPR014043">
    <property type="entry name" value="Acyl_transferase_dom"/>
</dbReference>
<evidence type="ECO:0000256" key="2">
    <source>
        <dbReference type="ARBA" id="ARBA00022553"/>
    </source>
</evidence>
<dbReference type="InterPro" id="IPR020841">
    <property type="entry name" value="PKS_Beta-ketoAc_synthase_dom"/>
</dbReference>
<evidence type="ECO:0000313" key="13">
    <source>
        <dbReference type="EMBL" id="KAG9188832.1"/>
    </source>
</evidence>
<dbReference type="SMART" id="SM00822">
    <property type="entry name" value="PKS_KR"/>
    <property type="match status" value="1"/>
</dbReference>
<dbReference type="SUPFAM" id="SSF52151">
    <property type="entry name" value="FabD/lysophospholipase-like"/>
    <property type="match status" value="1"/>
</dbReference>
<dbReference type="SUPFAM" id="SSF51735">
    <property type="entry name" value="NAD(P)-binding Rossmann-fold domains"/>
    <property type="match status" value="2"/>
</dbReference>
<dbReference type="Gene3D" id="3.90.180.10">
    <property type="entry name" value="Medium-chain alcohol dehydrogenases, catalytic domain"/>
    <property type="match status" value="1"/>
</dbReference>
<dbReference type="InterPro" id="IPR020807">
    <property type="entry name" value="PKS_DH"/>
</dbReference>
<dbReference type="SMART" id="SM00823">
    <property type="entry name" value="PKS_PP"/>
    <property type="match status" value="1"/>
</dbReference>